<sequence>MSKAVTGGSWPTISIAPPNLNGLTTDRITWGVPAGGSGQSGYVFRGGEVEVRTDGTEFTLGTFTHENFPITGLPQQEFDVNLTVVVTFEDGTKADFSFTFHHNETPNVGPAPEDLVDLPTFVSPQTVTIDGTEYAVLISGFKQGGQVVRRFVSQENSANSADIVALFAVAGKPDPVITNVRFKGEVKGSQADEYVEIVNRGTAPADISGWKLGADDRGQDFTFPPGTVLAPGQRIRVYTNENHPEWGGFNYGIKRPIWNDKGDTAVLTNPAAPTPPASTYAYGDKVAKP</sequence>
<dbReference type="AlphaFoldDB" id="A0A1Q9LKE8"/>
<evidence type="ECO:0000313" key="3">
    <source>
        <dbReference type="EMBL" id="OLR92474.1"/>
    </source>
</evidence>
<accession>A0A1Q9LKE8</accession>
<comment type="caution">
    <text evidence="3">The sequence shown here is derived from an EMBL/GenBank/DDBJ whole genome shotgun (WGS) entry which is preliminary data.</text>
</comment>
<feature type="domain" description="LTD" evidence="2">
    <location>
        <begin position="174"/>
        <end position="284"/>
    </location>
</feature>
<dbReference type="EMBL" id="MKQR01000016">
    <property type="protein sequence ID" value="OLR92474.1"/>
    <property type="molecule type" value="Genomic_DNA"/>
</dbReference>
<organism evidence="3 4">
    <name type="scientific">Actinokineospora bangkokensis</name>
    <dbReference type="NCBI Taxonomy" id="1193682"/>
    <lineage>
        <taxon>Bacteria</taxon>
        <taxon>Bacillati</taxon>
        <taxon>Actinomycetota</taxon>
        <taxon>Actinomycetes</taxon>
        <taxon>Pseudonocardiales</taxon>
        <taxon>Pseudonocardiaceae</taxon>
        <taxon>Actinokineospora</taxon>
    </lineage>
</organism>
<dbReference type="NCBIfam" id="NF038131">
    <property type="entry name" value="choice_anch_K"/>
    <property type="match status" value="1"/>
</dbReference>
<keyword evidence="4" id="KW-1185">Reference proteome</keyword>
<dbReference type="RefSeq" id="WP_075975617.1">
    <property type="nucleotide sequence ID" value="NZ_MKQR01000016.1"/>
</dbReference>
<dbReference type="STRING" id="1193682.BJP25_20575"/>
<dbReference type="Proteomes" id="UP000186040">
    <property type="component" value="Unassembled WGS sequence"/>
</dbReference>
<dbReference type="Pfam" id="PF00932">
    <property type="entry name" value="LTD"/>
    <property type="match status" value="1"/>
</dbReference>
<dbReference type="InterPro" id="IPR047995">
    <property type="entry name" value="Choice_anch_K"/>
</dbReference>
<gene>
    <name evidence="3" type="ORF">BJP25_20575</name>
</gene>
<dbReference type="InterPro" id="IPR036415">
    <property type="entry name" value="Lamin_tail_dom_sf"/>
</dbReference>
<reference evidence="3 4" key="1">
    <citation type="submission" date="2016-10" db="EMBL/GenBank/DDBJ databases">
        <title>The Draft Genome Sequence of Actinokineospora bangkokensis 44EHWT reveals the biosynthetic pathway of antifungal compounds Thailandins with unusual extender unit butylmalonyl-CoA.</title>
        <authorList>
            <person name="Greule A."/>
            <person name="Intra B."/>
            <person name="Flemming S."/>
            <person name="Rommel M.G."/>
            <person name="Panbangred W."/>
            <person name="Bechthold A."/>
        </authorList>
    </citation>
    <scope>NUCLEOTIDE SEQUENCE [LARGE SCALE GENOMIC DNA]</scope>
    <source>
        <strain evidence="3 4">44EHW</strain>
    </source>
</reference>
<dbReference type="PROSITE" id="PS51841">
    <property type="entry name" value="LTD"/>
    <property type="match status" value="1"/>
</dbReference>
<name>A0A1Q9LKE8_9PSEU</name>
<dbReference type="InterPro" id="IPR001322">
    <property type="entry name" value="Lamin_tail_dom"/>
</dbReference>
<evidence type="ECO:0000313" key="4">
    <source>
        <dbReference type="Proteomes" id="UP000186040"/>
    </source>
</evidence>
<proteinExistence type="predicted"/>
<evidence type="ECO:0000259" key="2">
    <source>
        <dbReference type="PROSITE" id="PS51841"/>
    </source>
</evidence>
<dbReference type="Gene3D" id="2.60.40.1260">
    <property type="entry name" value="Lamin Tail domain"/>
    <property type="match status" value="1"/>
</dbReference>
<protein>
    <submittedName>
        <fullName evidence="3">Competence protein ComA</fullName>
    </submittedName>
</protein>
<evidence type="ECO:0000256" key="1">
    <source>
        <dbReference type="SAM" id="MobiDB-lite"/>
    </source>
</evidence>
<dbReference type="SUPFAM" id="SSF74853">
    <property type="entry name" value="Lamin A/C globular tail domain"/>
    <property type="match status" value="1"/>
</dbReference>
<feature type="region of interest" description="Disordered" evidence="1">
    <location>
        <begin position="268"/>
        <end position="289"/>
    </location>
</feature>